<accession>A0A2U1LMW1</accession>
<feature type="region of interest" description="Disordered" evidence="1">
    <location>
        <begin position="82"/>
        <end position="123"/>
    </location>
</feature>
<dbReference type="Proteomes" id="UP000245207">
    <property type="component" value="Unassembled WGS sequence"/>
</dbReference>
<dbReference type="AlphaFoldDB" id="A0A2U1LMW1"/>
<sequence length="253" mass="28720">MSYITTITNKGVGNDKDAGNELARAMANFFCLTIHFRYHGILITTIMDKMVDWLQKTIYDTCITAWPYYDYTFRVSAMMKSRPKSDQDSSQLSDKNDVPASTSEAPGHSQPPSSENKLNKVTRDSISARKRVETLFGSRKKDSSSVKGTTILRVERPIDLTGTRCRVIRGSLLVDWRCRTEAANGTPKTRISFRTDDFPVCSTAYSVSHHSEHVKCGEQRRIQTVPASSCLNQLILCWSFWCLHSCLQLMWEN</sequence>
<organism evidence="2 3">
    <name type="scientific">Artemisia annua</name>
    <name type="common">Sweet wormwood</name>
    <dbReference type="NCBI Taxonomy" id="35608"/>
    <lineage>
        <taxon>Eukaryota</taxon>
        <taxon>Viridiplantae</taxon>
        <taxon>Streptophyta</taxon>
        <taxon>Embryophyta</taxon>
        <taxon>Tracheophyta</taxon>
        <taxon>Spermatophyta</taxon>
        <taxon>Magnoliopsida</taxon>
        <taxon>eudicotyledons</taxon>
        <taxon>Gunneridae</taxon>
        <taxon>Pentapetalae</taxon>
        <taxon>asterids</taxon>
        <taxon>campanulids</taxon>
        <taxon>Asterales</taxon>
        <taxon>Asteraceae</taxon>
        <taxon>Asteroideae</taxon>
        <taxon>Anthemideae</taxon>
        <taxon>Artemisiinae</taxon>
        <taxon>Artemisia</taxon>
    </lineage>
</organism>
<evidence type="ECO:0000256" key="1">
    <source>
        <dbReference type="SAM" id="MobiDB-lite"/>
    </source>
</evidence>
<comment type="caution">
    <text evidence="2">The sequence shown here is derived from an EMBL/GenBank/DDBJ whole genome shotgun (WGS) entry which is preliminary data.</text>
</comment>
<evidence type="ECO:0000313" key="2">
    <source>
        <dbReference type="EMBL" id="PWA50323.1"/>
    </source>
</evidence>
<feature type="compositionally biased region" description="Polar residues" evidence="1">
    <location>
        <begin position="99"/>
        <end position="116"/>
    </location>
</feature>
<evidence type="ECO:0000313" key="3">
    <source>
        <dbReference type="Proteomes" id="UP000245207"/>
    </source>
</evidence>
<gene>
    <name evidence="2" type="ORF">CTI12_AA474130</name>
</gene>
<keyword evidence="3" id="KW-1185">Reference proteome</keyword>
<reference evidence="2 3" key="1">
    <citation type="journal article" date="2018" name="Mol. Plant">
        <title>The genome of Artemisia annua provides insight into the evolution of Asteraceae family and artemisinin biosynthesis.</title>
        <authorList>
            <person name="Shen Q."/>
            <person name="Zhang L."/>
            <person name="Liao Z."/>
            <person name="Wang S."/>
            <person name="Yan T."/>
            <person name="Shi P."/>
            <person name="Liu M."/>
            <person name="Fu X."/>
            <person name="Pan Q."/>
            <person name="Wang Y."/>
            <person name="Lv Z."/>
            <person name="Lu X."/>
            <person name="Zhang F."/>
            <person name="Jiang W."/>
            <person name="Ma Y."/>
            <person name="Chen M."/>
            <person name="Hao X."/>
            <person name="Li L."/>
            <person name="Tang Y."/>
            <person name="Lv G."/>
            <person name="Zhou Y."/>
            <person name="Sun X."/>
            <person name="Brodelius P.E."/>
            <person name="Rose J.K.C."/>
            <person name="Tang K."/>
        </authorList>
    </citation>
    <scope>NUCLEOTIDE SEQUENCE [LARGE SCALE GENOMIC DNA]</scope>
    <source>
        <strain evidence="3">cv. Huhao1</strain>
        <tissue evidence="2">Leaf</tissue>
    </source>
</reference>
<name>A0A2U1LMW1_ARTAN</name>
<protein>
    <submittedName>
        <fullName evidence="2">Uncharacterized protein</fullName>
    </submittedName>
</protein>
<proteinExistence type="predicted"/>
<dbReference type="EMBL" id="PKPP01008580">
    <property type="protein sequence ID" value="PWA50323.1"/>
    <property type="molecule type" value="Genomic_DNA"/>
</dbReference>